<feature type="domain" description="HTH gntR-type" evidence="4">
    <location>
        <begin position="15"/>
        <end position="82"/>
    </location>
</feature>
<protein>
    <submittedName>
        <fullName evidence="5">GntR family transcriptional regulator</fullName>
    </submittedName>
</protein>
<dbReference type="InterPro" id="IPR011711">
    <property type="entry name" value="GntR_C"/>
</dbReference>
<comment type="caution">
    <text evidence="5">The sequence shown here is derived from an EMBL/GenBank/DDBJ whole genome shotgun (WGS) entry which is preliminary data.</text>
</comment>
<dbReference type="PANTHER" id="PTHR43537:SF53">
    <property type="entry name" value="HTH-TYPE TRANSCRIPTIONAL REPRESSOR NANR"/>
    <property type="match status" value="1"/>
</dbReference>
<evidence type="ECO:0000313" key="5">
    <source>
        <dbReference type="EMBL" id="MBW4662345.1"/>
    </source>
</evidence>
<dbReference type="PROSITE" id="PS50949">
    <property type="entry name" value="HTH_GNTR"/>
    <property type="match status" value="1"/>
</dbReference>
<evidence type="ECO:0000256" key="1">
    <source>
        <dbReference type="ARBA" id="ARBA00023015"/>
    </source>
</evidence>
<dbReference type="SMART" id="SM00345">
    <property type="entry name" value="HTH_GNTR"/>
    <property type="match status" value="1"/>
</dbReference>
<evidence type="ECO:0000313" key="6">
    <source>
        <dbReference type="Proteomes" id="UP000757435"/>
    </source>
</evidence>
<dbReference type="GO" id="GO:0003677">
    <property type="term" value="F:DNA binding"/>
    <property type="evidence" value="ECO:0007669"/>
    <property type="project" value="UniProtKB-KW"/>
</dbReference>
<evidence type="ECO:0000256" key="2">
    <source>
        <dbReference type="ARBA" id="ARBA00023125"/>
    </source>
</evidence>
<dbReference type="Gene3D" id="1.10.10.10">
    <property type="entry name" value="Winged helix-like DNA-binding domain superfamily/Winged helix DNA-binding domain"/>
    <property type="match status" value="1"/>
</dbReference>
<dbReference type="Pfam" id="PF07729">
    <property type="entry name" value="FCD"/>
    <property type="match status" value="1"/>
</dbReference>
<dbReference type="Proteomes" id="UP000757435">
    <property type="component" value="Unassembled WGS sequence"/>
</dbReference>
<dbReference type="InterPro" id="IPR008920">
    <property type="entry name" value="TF_FadR/GntR_C"/>
</dbReference>
<reference evidence="5" key="2">
    <citation type="journal article" date="2022" name="Microbiol. Resour. Announc.">
        <title>Metagenome Sequencing to Explore Phylogenomics of Terrestrial Cyanobacteria.</title>
        <authorList>
            <person name="Ward R.D."/>
            <person name="Stajich J.E."/>
            <person name="Johansen J.R."/>
            <person name="Huntemann M."/>
            <person name="Clum A."/>
            <person name="Foster B."/>
            <person name="Foster B."/>
            <person name="Roux S."/>
            <person name="Palaniappan K."/>
            <person name="Varghese N."/>
            <person name="Mukherjee S."/>
            <person name="Reddy T.B.K."/>
            <person name="Daum C."/>
            <person name="Copeland A."/>
            <person name="Chen I.A."/>
            <person name="Ivanova N.N."/>
            <person name="Kyrpides N.C."/>
            <person name="Shapiro N."/>
            <person name="Eloe-Fadrosh E.A."/>
            <person name="Pietrasiak N."/>
        </authorList>
    </citation>
    <scope>NUCLEOTIDE SEQUENCE</scope>
    <source>
        <strain evidence="5">UHER 2000/2452</strain>
    </source>
</reference>
<keyword evidence="1" id="KW-0805">Transcription regulation</keyword>
<dbReference type="InterPro" id="IPR036388">
    <property type="entry name" value="WH-like_DNA-bd_sf"/>
</dbReference>
<accession>A0A951UQF3</accession>
<dbReference type="GO" id="GO:0003700">
    <property type="term" value="F:DNA-binding transcription factor activity"/>
    <property type="evidence" value="ECO:0007669"/>
    <property type="project" value="InterPro"/>
</dbReference>
<dbReference type="PANTHER" id="PTHR43537">
    <property type="entry name" value="TRANSCRIPTIONAL REGULATOR, GNTR FAMILY"/>
    <property type="match status" value="1"/>
</dbReference>
<keyword evidence="2" id="KW-0238">DNA-binding</keyword>
<dbReference type="SMART" id="SM00895">
    <property type="entry name" value="FCD"/>
    <property type="match status" value="1"/>
</dbReference>
<dbReference type="InterPro" id="IPR036390">
    <property type="entry name" value="WH_DNA-bd_sf"/>
</dbReference>
<reference evidence="5" key="1">
    <citation type="submission" date="2021-05" db="EMBL/GenBank/DDBJ databases">
        <authorList>
            <person name="Pietrasiak N."/>
            <person name="Ward R."/>
            <person name="Stajich J.E."/>
            <person name="Kurbessoian T."/>
        </authorList>
    </citation>
    <scope>NUCLEOTIDE SEQUENCE</scope>
    <source>
        <strain evidence="5">UHER 2000/2452</strain>
    </source>
</reference>
<dbReference type="EMBL" id="JAHHHD010000069">
    <property type="protein sequence ID" value="MBW4662345.1"/>
    <property type="molecule type" value="Genomic_DNA"/>
</dbReference>
<dbReference type="SUPFAM" id="SSF48008">
    <property type="entry name" value="GntR ligand-binding domain-like"/>
    <property type="match status" value="1"/>
</dbReference>
<dbReference type="InterPro" id="IPR000524">
    <property type="entry name" value="Tscrpt_reg_HTH_GntR"/>
</dbReference>
<dbReference type="Pfam" id="PF00392">
    <property type="entry name" value="GntR"/>
    <property type="match status" value="1"/>
</dbReference>
<dbReference type="SUPFAM" id="SSF46785">
    <property type="entry name" value="Winged helix' DNA-binding domain"/>
    <property type="match status" value="1"/>
</dbReference>
<proteinExistence type="predicted"/>
<gene>
    <name evidence="5" type="ORF">KME15_27140</name>
</gene>
<sequence length="240" mass="27021">MPDVLQRSDSETKAKPSEDVIYAELYNAICERQLLPDTKLGEAMLAEHYGVSRTIIRQVLLRLSGDYLVKLEPNRGAFVARLSLDEAKQIYAAWRLVEAEIIRDVTLSITSEQIASLRALIASERKACEEEDYPLLTRLSTQFHLQLADLCSNQFLSRFLKELIPQTSLAYFYDVRKMPLCTEDEHSIILNYIEAGEDESAVAAATQHLDGIEAALNARASLEQKVSLVDKLKSRVPSFS</sequence>
<organism evidence="5 6">
    <name type="scientific">Drouetiella hepatica Uher 2000/2452</name>
    <dbReference type="NCBI Taxonomy" id="904376"/>
    <lineage>
        <taxon>Bacteria</taxon>
        <taxon>Bacillati</taxon>
        <taxon>Cyanobacteriota</taxon>
        <taxon>Cyanophyceae</taxon>
        <taxon>Oculatellales</taxon>
        <taxon>Oculatellaceae</taxon>
        <taxon>Drouetiella</taxon>
    </lineage>
</organism>
<dbReference type="AlphaFoldDB" id="A0A951UQF3"/>
<dbReference type="Gene3D" id="1.20.120.530">
    <property type="entry name" value="GntR ligand-binding domain-like"/>
    <property type="match status" value="1"/>
</dbReference>
<keyword evidence="3" id="KW-0804">Transcription</keyword>
<name>A0A951UQF3_9CYAN</name>
<evidence type="ECO:0000259" key="4">
    <source>
        <dbReference type="PROSITE" id="PS50949"/>
    </source>
</evidence>
<evidence type="ECO:0000256" key="3">
    <source>
        <dbReference type="ARBA" id="ARBA00023163"/>
    </source>
</evidence>